<dbReference type="AlphaFoldDB" id="A0A382NQ08"/>
<reference evidence="1" key="1">
    <citation type="submission" date="2018-05" db="EMBL/GenBank/DDBJ databases">
        <authorList>
            <person name="Lanie J.A."/>
            <person name="Ng W.-L."/>
            <person name="Kazmierczak K.M."/>
            <person name="Andrzejewski T.M."/>
            <person name="Davidsen T.M."/>
            <person name="Wayne K.J."/>
            <person name="Tettelin H."/>
            <person name="Glass J.I."/>
            <person name="Rusch D."/>
            <person name="Podicherti R."/>
            <person name="Tsui H.-C.T."/>
            <person name="Winkler M.E."/>
        </authorList>
    </citation>
    <scope>NUCLEOTIDE SEQUENCE</scope>
</reference>
<dbReference type="EMBL" id="UINC01101994">
    <property type="protein sequence ID" value="SVC63264.1"/>
    <property type="molecule type" value="Genomic_DNA"/>
</dbReference>
<proteinExistence type="predicted"/>
<accession>A0A382NQ08</accession>
<protein>
    <submittedName>
        <fullName evidence="1">Uncharacterized protein</fullName>
    </submittedName>
</protein>
<gene>
    <name evidence="1" type="ORF">METZ01_LOCUS316118</name>
</gene>
<sequence length="48" mass="5760">MDSKKRMDLWVSLPEPKPAWETFKRLIALTEGDVDKALEKWLWKQEKS</sequence>
<organism evidence="1">
    <name type="scientific">marine metagenome</name>
    <dbReference type="NCBI Taxonomy" id="408172"/>
    <lineage>
        <taxon>unclassified sequences</taxon>
        <taxon>metagenomes</taxon>
        <taxon>ecological metagenomes</taxon>
    </lineage>
</organism>
<name>A0A382NQ08_9ZZZZ</name>
<evidence type="ECO:0000313" key="1">
    <source>
        <dbReference type="EMBL" id="SVC63264.1"/>
    </source>
</evidence>